<dbReference type="Gene3D" id="3.90.1010.20">
    <property type="match status" value="3"/>
</dbReference>
<comment type="caution">
    <text evidence="3">The sequence shown here is derived from an EMBL/GenBank/DDBJ whole genome shotgun (WGS) entry which is preliminary data.</text>
</comment>
<protein>
    <recommendedName>
        <fullName evidence="5">FMN-binding protein</fullName>
    </recommendedName>
</protein>
<dbReference type="RefSeq" id="WP_121585862.1">
    <property type="nucleotide sequence ID" value="NZ_RCHT01000001.1"/>
</dbReference>
<feature type="chain" id="PRO_5019755077" description="FMN-binding protein" evidence="2">
    <location>
        <begin position="23"/>
        <end position="452"/>
    </location>
</feature>
<evidence type="ECO:0000313" key="3">
    <source>
        <dbReference type="EMBL" id="RLL14748.1"/>
    </source>
</evidence>
<evidence type="ECO:0008006" key="5">
    <source>
        <dbReference type="Google" id="ProtNLM"/>
    </source>
</evidence>
<feature type="region of interest" description="Disordered" evidence="1">
    <location>
        <begin position="432"/>
        <end position="452"/>
    </location>
</feature>
<sequence>MKKVVSLLLVSALLIGALSACKRNEPEPEPAPPEPVTPTYDYQDGEYTVSYAVPALDRTLDYLTISVKNDEITIVEAGCKEDVSLPAPSEETSGDAASAPTEPAAPSEPASSDASSEAAPAGESEYEAKANAQMKDIVAEYEAVEGDLERMEPVEGAEEHTYRFMRMMRTALKFAKAGDHTPVELGKYEDGSYEAVMPSFSASGWKDYVRLTVKDGLITDIDFNAQKESDPSVLITDDPDLNKEGATDSPSVYYPAIAKAFTDSNENLDSLSVPTGGAAAAKSFQKLMKPLLASMISGGGTQITAPRYVDGTYKAQMKEFDEHGWKDYVVVQIRSDKVSVKEFDAVSKADENKLKSQDAEMAAQMEEKTGTSPEAYTKELRSNLDAAGGDPVEMDTVAGATVSSNNFRLLVGQILATAAVNGDTEKTLEVESFPADLGPAEEEAASASQDAA</sequence>
<dbReference type="EMBL" id="RCHT01000001">
    <property type="protein sequence ID" value="RLL14748.1"/>
    <property type="molecule type" value="Genomic_DNA"/>
</dbReference>
<proteinExistence type="predicted"/>
<name>A0A498CQE7_9FIRM</name>
<dbReference type="PROSITE" id="PS51257">
    <property type="entry name" value="PROKAR_LIPOPROTEIN"/>
    <property type="match status" value="1"/>
</dbReference>
<evidence type="ECO:0000256" key="2">
    <source>
        <dbReference type="SAM" id="SignalP"/>
    </source>
</evidence>
<feature type="compositionally biased region" description="Low complexity" evidence="1">
    <location>
        <begin position="96"/>
        <end position="123"/>
    </location>
</feature>
<evidence type="ECO:0000256" key="1">
    <source>
        <dbReference type="SAM" id="MobiDB-lite"/>
    </source>
</evidence>
<feature type="signal peptide" evidence="2">
    <location>
        <begin position="1"/>
        <end position="22"/>
    </location>
</feature>
<dbReference type="AlphaFoldDB" id="A0A498CQE7"/>
<accession>A0A498CQE7</accession>
<reference evidence="3 4" key="1">
    <citation type="submission" date="2018-10" db="EMBL/GenBank/DDBJ databases">
        <title>Anaerotruncus faecis sp. nov., isolated from human feces.</title>
        <authorList>
            <person name="Wang Y.-J."/>
        </authorList>
    </citation>
    <scope>NUCLEOTIDE SEQUENCE [LARGE SCALE GENOMIC DNA]</scope>
    <source>
        <strain evidence="3 4">22A2-44</strain>
    </source>
</reference>
<dbReference type="Proteomes" id="UP000276301">
    <property type="component" value="Unassembled WGS sequence"/>
</dbReference>
<evidence type="ECO:0000313" key="4">
    <source>
        <dbReference type="Proteomes" id="UP000276301"/>
    </source>
</evidence>
<keyword evidence="2" id="KW-0732">Signal</keyword>
<feature type="region of interest" description="Disordered" evidence="1">
    <location>
        <begin position="83"/>
        <end position="129"/>
    </location>
</feature>
<gene>
    <name evidence="3" type="ORF">D4A47_01845</name>
</gene>
<organism evidence="3 4">
    <name type="scientific">Anaerotruncus massiliensis</name>
    <name type="common">ex Liu et al. 2021</name>
    <dbReference type="NCBI Taxonomy" id="2321404"/>
    <lineage>
        <taxon>Bacteria</taxon>
        <taxon>Bacillati</taxon>
        <taxon>Bacillota</taxon>
        <taxon>Clostridia</taxon>
        <taxon>Eubacteriales</taxon>
        <taxon>Oscillospiraceae</taxon>
        <taxon>Anaerotruncus</taxon>
    </lineage>
</organism>
<keyword evidence="4" id="KW-1185">Reference proteome</keyword>